<evidence type="ECO:0000256" key="1">
    <source>
        <dbReference type="SAM" id="MobiDB-lite"/>
    </source>
</evidence>
<dbReference type="KEGG" id="aqu:109590251"/>
<keyword evidence="2" id="KW-0472">Membrane</keyword>
<evidence type="ECO:0000313" key="3">
    <source>
        <dbReference type="EnsemblMetazoa" id="XP_019861735.1"/>
    </source>
</evidence>
<feature type="transmembrane region" description="Helical" evidence="2">
    <location>
        <begin position="55"/>
        <end position="81"/>
    </location>
</feature>
<keyword evidence="2" id="KW-1133">Transmembrane helix</keyword>
<evidence type="ECO:0000313" key="4">
    <source>
        <dbReference type="Proteomes" id="UP000007879"/>
    </source>
</evidence>
<sequence length="179" mass="20321">MYLMSSFPLVVCQNPCSSHGVCDTRTKKCSCSTFWMENPFKAHYGSRHSNCDWSVLYVVLVVVGLIIICSLCVWLCCCYCMHRRRNSRRRRVKYAILDHNREEGVQSRMFAKDKSSLIVSETETEEEILFESKKKGGGGGGGGKSEKQALINQPINSNRVKNNLTESSRRLKKTLNNVS</sequence>
<evidence type="ECO:0000256" key="2">
    <source>
        <dbReference type="SAM" id="Phobius"/>
    </source>
</evidence>
<accession>A0AAN0JXT7</accession>
<keyword evidence="2" id="KW-0812">Transmembrane</keyword>
<dbReference type="GO" id="GO:0031410">
    <property type="term" value="C:cytoplasmic vesicle"/>
    <property type="evidence" value="ECO:0007669"/>
    <property type="project" value="TreeGrafter"/>
</dbReference>
<protein>
    <submittedName>
        <fullName evidence="3">Uncharacterized protein</fullName>
    </submittedName>
</protein>
<dbReference type="PANTHER" id="PTHR46182">
    <property type="entry name" value="FI19480P1"/>
    <property type="match status" value="1"/>
</dbReference>
<dbReference type="EnsemblMetazoa" id="XM_020006176.1">
    <property type="protein sequence ID" value="XP_019861735.1"/>
    <property type="gene ID" value="LOC109590251"/>
</dbReference>
<dbReference type="PANTHER" id="PTHR46182:SF2">
    <property type="entry name" value="FI19480P1"/>
    <property type="match status" value="1"/>
</dbReference>
<feature type="region of interest" description="Disordered" evidence="1">
    <location>
        <begin position="130"/>
        <end position="156"/>
    </location>
</feature>
<dbReference type="Proteomes" id="UP000007879">
    <property type="component" value="Unassembled WGS sequence"/>
</dbReference>
<reference evidence="4" key="1">
    <citation type="journal article" date="2010" name="Nature">
        <title>The Amphimedon queenslandica genome and the evolution of animal complexity.</title>
        <authorList>
            <person name="Srivastava M."/>
            <person name="Simakov O."/>
            <person name="Chapman J."/>
            <person name="Fahey B."/>
            <person name="Gauthier M.E."/>
            <person name="Mitros T."/>
            <person name="Richards G.S."/>
            <person name="Conaco C."/>
            <person name="Dacre M."/>
            <person name="Hellsten U."/>
            <person name="Larroux C."/>
            <person name="Putnam N.H."/>
            <person name="Stanke M."/>
            <person name="Adamska M."/>
            <person name="Darling A."/>
            <person name="Degnan S.M."/>
            <person name="Oakley T.H."/>
            <person name="Plachetzki D.C."/>
            <person name="Zhai Y."/>
            <person name="Adamski M."/>
            <person name="Calcino A."/>
            <person name="Cummins S.F."/>
            <person name="Goodstein D.M."/>
            <person name="Harris C."/>
            <person name="Jackson D.J."/>
            <person name="Leys S.P."/>
            <person name="Shu S."/>
            <person name="Woodcroft B.J."/>
            <person name="Vervoort M."/>
            <person name="Kosik K.S."/>
            <person name="Manning G."/>
            <person name="Degnan B.M."/>
            <person name="Rokhsar D.S."/>
        </authorList>
    </citation>
    <scope>NUCLEOTIDE SEQUENCE [LARGE SCALE GENOMIC DNA]</scope>
</reference>
<dbReference type="InterPro" id="IPR029865">
    <property type="entry name" value="KIAA0319-like"/>
</dbReference>
<reference evidence="3" key="2">
    <citation type="submission" date="2024-06" db="UniProtKB">
        <authorList>
            <consortium name="EnsemblMetazoa"/>
        </authorList>
    </citation>
    <scope>IDENTIFICATION</scope>
</reference>
<dbReference type="GO" id="GO:0016020">
    <property type="term" value="C:membrane"/>
    <property type="evidence" value="ECO:0007669"/>
    <property type="project" value="TreeGrafter"/>
</dbReference>
<dbReference type="RefSeq" id="XP_019861735.1">
    <property type="nucleotide sequence ID" value="XM_020006176.1"/>
</dbReference>
<keyword evidence="4" id="KW-1185">Reference proteome</keyword>
<dbReference type="GeneID" id="109590251"/>
<proteinExistence type="predicted"/>
<name>A0AAN0JXT7_AMPQE</name>
<dbReference type="AlphaFoldDB" id="A0AAN0JXT7"/>
<organism evidence="3 4">
    <name type="scientific">Amphimedon queenslandica</name>
    <name type="common">Sponge</name>
    <dbReference type="NCBI Taxonomy" id="400682"/>
    <lineage>
        <taxon>Eukaryota</taxon>
        <taxon>Metazoa</taxon>
        <taxon>Porifera</taxon>
        <taxon>Demospongiae</taxon>
        <taxon>Heteroscleromorpha</taxon>
        <taxon>Haplosclerida</taxon>
        <taxon>Niphatidae</taxon>
        <taxon>Amphimedon</taxon>
    </lineage>
</organism>